<feature type="domain" description="PAC" evidence="2">
    <location>
        <begin position="383"/>
        <end position="434"/>
    </location>
</feature>
<dbReference type="Pfam" id="PF08447">
    <property type="entry name" value="PAS_3"/>
    <property type="match status" value="2"/>
</dbReference>
<dbReference type="SMART" id="SM00065">
    <property type="entry name" value="GAF"/>
    <property type="match status" value="1"/>
</dbReference>
<sequence>MPRSTLQLQSEEERLARLRNLVVLDSEPEAVFDSIAQLASQVCEAPIALISLVDEERQWFKANVGLPGVNETPRDVAFCAHAIQGHDVFEVPDATRDDRFSRNPLVTGGPDIRFYAGAPLEVDGGARVGTLCVIDRQPRQLSAEQAETLRSLARIATQALEMRRDLINKSLAVRTEYSKALEDSEARHRALVEEQSDLVGLCRPTGELVYANPAYARQFGRSPEEMVGTNLFDRVEANDKDKVRARLLAVFETGTPHTGENRILNAEGKTVWVAWTTRLQRGADGSKLLHSVGRDVTDRKAAEEALWANQQFLYRTGQVAGVGGWEVDVATSQVTWSDQTRLIHEVDDDFFPTLHSAIEFYAPESRPLIQEAVETGIRTGEPWDLELRFITAKGRPIWVRSVGEVLFDHGQPVKLVGAFQDVTARKDLEHMLAQRSATLGAVIEALPAHVCVVDGSGRVQFANRSFERWACPTPRDFFLGVLLRDILDPADYERCRPWAAKVLSGETVSFDVPFHNRVTLSVTLVPLRDGRGATEGFVLVAHDISRHRLEEDRLLQLSQRDPLTGLLNRSGLESHVTKMVQAGEGESLAVLAIDLDRFKPVNDLHGHATGDELLRAFAHRLGKLVRPTDAVARLGGDEFAVVLSGIGQASHADAVADKIIAAVDKPFQVGALELSIGASIGVACSVRPGEPWTALLEKADALLYDAKRAGRGRRVS</sequence>
<dbReference type="Gene3D" id="3.30.450.40">
    <property type="match status" value="1"/>
</dbReference>
<dbReference type="Gene3D" id="2.10.70.100">
    <property type="match status" value="1"/>
</dbReference>
<dbReference type="InterPro" id="IPR013656">
    <property type="entry name" value="PAS_4"/>
</dbReference>
<evidence type="ECO:0008006" key="6">
    <source>
        <dbReference type="Google" id="ProtNLM"/>
    </source>
</evidence>
<dbReference type="InterPro" id="IPR000014">
    <property type="entry name" value="PAS"/>
</dbReference>
<evidence type="ECO:0000259" key="1">
    <source>
        <dbReference type="PROSITE" id="PS50112"/>
    </source>
</evidence>
<dbReference type="CDD" id="cd00130">
    <property type="entry name" value="PAS"/>
    <property type="match status" value="3"/>
</dbReference>
<dbReference type="InterPro" id="IPR029787">
    <property type="entry name" value="Nucleotide_cyclase"/>
</dbReference>
<dbReference type="SUPFAM" id="SSF55073">
    <property type="entry name" value="Nucleotide cyclase"/>
    <property type="match status" value="1"/>
</dbReference>
<dbReference type="InterPro" id="IPR003018">
    <property type="entry name" value="GAF"/>
</dbReference>
<dbReference type="InterPro" id="IPR000160">
    <property type="entry name" value="GGDEF_dom"/>
</dbReference>
<dbReference type="CDD" id="cd01949">
    <property type="entry name" value="GGDEF"/>
    <property type="match status" value="1"/>
</dbReference>
<dbReference type="InterPro" id="IPR043128">
    <property type="entry name" value="Rev_trsase/Diguanyl_cyclase"/>
</dbReference>
<dbReference type="EMBL" id="BMYK01000026">
    <property type="protein sequence ID" value="GHC98439.1"/>
    <property type="molecule type" value="Genomic_DNA"/>
</dbReference>
<proteinExistence type="predicted"/>
<dbReference type="InterPro" id="IPR029016">
    <property type="entry name" value="GAF-like_dom_sf"/>
</dbReference>
<keyword evidence="5" id="KW-1185">Reference proteome</keyword>
<evidence type="ECO:0000313" key="5">
    <source>
        <dbReference type="Proteomes" id="UP000626210"/>
    </source>
</evidence>
<dbReference type="InterPro" id="IPR013655">
    <property type="entry name" value="PAS_fold_3"/>
</dbReference>
<dbReference type="Pfam" id="PF01590">
    <property type="entry name" value="GAF"/>
    <property type="match status" value="1"/>
</dbReference>
<comment type="caution">
    <text evidence="4">The sequence shown here is derived from an EMBL/GenBank/DDBJ whole genome shotgun (WGS) entry which is preliminary data.</text>
</comment>
<dbReference type="InterPro" id="IPR035965">
    <property type="entry name" value="PAS-like_dom_sf"/>
</dbReference>
<organism evidence="4 5">
    <name type="scientific">Pseudorhodoferax aquiterrae</name>
    <dbReference type="NCBI Taxonomy" id="747304"/>
    <lineage>
        <taxon>Bacteria</taxon>
        <taxon>Pseudomonadati</taxon>
        <taxon>Pseudomonadota</taxon>
        <taxon>Betaproteobacteria</taxon>
        <taxon>Burkholderiales</taxon>
        <taxon>Comamonadaceae</taxon>
    </lineage>
</organism>
<dbReference type="SMART" id="SM00267">
    <property type="entry name" value="GGDEF"/>
    <property type="match status" value="1"/>
</dbReference>
<feature type="domain" description="PAS" evidence="1">
    <location>
        <begin position="184"/>
        <end position="254"/>
    </location>
</feature>
<dbReference type="SMART" id="SM00091">
    <property type="entry name" value="PAS"/>
    <property type="match status" value="2"/>
</dbReference>
<dbReference type="Pfam" id="PF08448">
    <property type="entry name" value="PAS_4"/>
    <property type="match status" value="1"/>
</dbReference>
<evidence type="ECO:0000313" key="4">
    <source>
        <dbReference type="EMBL" id="GHC98439.1"/>
    </source>
</evidence>
<dbReference type="SUPFAM" id="SSF55781">
    <property type="entry name" value="GAF domain-like"/>
    <property type="match status" value="1"/>
</dbReference>
<dbReference type="Proteomes" id="UP000626210">
    <property type="component" value="Unassembled WGS sequence"/>
</dbReference>
<dbReference type="PROSITE" id="PS50112">
    <property type="entry name" value="PAS"/>
    <property type="match status" value="1"/>
</dbReference>
<feature type="domain" description="GGDEF" evidence="3">
    <location>
        <begin position="586"/>
        <end position="716"/>
    </location>
</feature>
<accession>A0ABQ3GAN5</accession>
<gene>
    <name evidence="4" type="ORF">GCM10007320_54140</name>
</gene>
<dbReference type="PANTHER" id="PTHR44757">
    <property type="entry name" value="DIGUANYLATE CYCLASE DGCP"/>
    <property type="match status" value="1"/>
</dbReference>
<protein>
    <recommendedName>
        <fullName evidence="6">PAS domain S-box-containing protein/diguanylate cyclase (GGDEF)-like protein</fullName>
    </recommendedName>
</protein>
<dbReference type="PROSITE" id="PS50113">
    <property type="entry name" value="PAC"/>
    <property type="match status" value="2"/>
</dbReference>
<feature type="domain" description="PAC" evidence="2">
    <location>
        <begin position="257"/>
        <end position="308"/>
    </location>
</feature>
<dbReference type="NCBIfam" id="TIGR00229">
    <property type="entry name" value="sensory_box"/>
    <property type="match status" value="1"/>
</dbReference>
<name>A0ABQ3GAN5_9BURK</name>
<reference evidence="5" key="1">
    <citation type="journal article" date="2019" name="Int. J. Syst. Evol. Microbiol.">
        <title>The Global Catalogue of Microorganisms (GCM) 10K type strain sequencing project: providing services to taxonomists for standard genome sequencing and annotation.</title>
        <authorList>
            <consortium name="The Broad Institute Genomics Platform"/>
            <consortium name="The Broad Institute Genome Sequencing Center for Infectious Disease"/>
            <person name="Wu L."/>
            <person name="Ma J."/>
        </authorList>
    </citation>
    <scope>NUCLEOTIDE SEQUENCE [LARGE SCALE GENOMIC DNA]</scope>
    <source>
        <strain evidence="5">KCTC 23314</strain>
    </source>
</reference>
<dbReference type="InterPro" id="IPR001610">
    <property type="entry name" value="PAC"/>
</dbReference>
<dbReference type="SUPFAM" id="SSF55785">
    <property type="entry name" value="PYP-like sensor domain (PAS domain)"/>
    <property type="match status" value="3"/>
</dbReference>
<dbReference type="Pfam" id="PF00990">
    <property type="entry name" value="GGDEF"/>
    <property type="match status" value="1"/>
</dbReference>
<dbReference type="InterPro" id="IPR000700">
    <property type="entry name" value="PAS-assoc_C"/>
</dbReference>
<evidence type="ECO:0000259" key="2">
    <source>
        <dbReference type="PROSITE" id="PS50113"/>
    </source>
</evidence>
<evidence type="ECO:0000259" key="3">
    <source>
        <dbReference type="PROSITE" id="PS50887"/>
    </source>
</evidence>
<dbReference type="Gene3D" id="3.30.70.270">
    <property type="match status" value="1"/>
</dbReference>
<dbReference type="InterPro" id="IPR052155">
    <property type="entry name" value="Biofilm_reg_signaling"/>
</dbReference>
<dbReference type="RefSeq" id="WP_189689992.1">
    <property type="nucleotide sequence ID" value="NZ_BMYK01000026.1"/>
</dbReference>
<dbReference type="SMART" id="SM00086">
    <property type="entry name" value="PAC"/>
    <property type="match status" value="2"/>
</dbReference>
<dbReference type="NCBIfam" id="TIGR00254">
    <property type="entry name" value="GGDEF"/>
    <property type="match status" value="1"/>
</dbReference>
<dbReference type="PROSITE" id="PS50887">
    <property type="entry name" value="GGDEF"/>
    <property type="match status" value="1"/>
</dbReference>
<dbReference type="PANTHER" id="PTHR44757:SF2">
    <property type="entry name" value="BIOFILM ARCHITECTURE MAINTENANCE PROTEIN MBAA"/>
    <property type="match status" value="1"/>
</dbReference>
<dbReference type="Gene3D" id="3.30.450.20">
    <property type="entry name" value="PAS domain"/>
    <property type="match status" value="3"/>
</dbReference>